<comment type="caution">
    <text evidence="2">The sequence shown here is derived from an EMBL/GenBank/DDBJ whole genome shotgun (WGS) entry which is preliminary data.</text>
</comment>
<sequence length="102" mass="11334">MRAAVRSSPAAVAITGRSTVTPPNLARSVVSVCGLAHGDRRLRQLARRVAARWQLVNELAERECVSALRVRQRTRTHAEPGPPNRLTERNNRDRCPTASERT</sequence>
<accession>A0ABQ1C3F0</accession>
<gene>
    <name evidence="2" type="ORF">MPRG_22610</name>
</gene>
<proteinExistence type="predicted"/>
<protein>
    <submittedName>
        <fullName evidence="2">Uncharacterized protein</fullName>
    </submittedName>
</protein>
<dbReference type="Proteomes" id="UP000465240">
    <property type="component" value="Unassembled WGS sequence"/>
</dbReference>
<evidence type="ECO:0000256" key="1">
    <source>
        <dbReference type="SAM" id="MobiDB-lite"/>
    </source>
</evidence>
<dbReference type="EMBL" id="BLKX01000001">
    <property type="protein sequence ID" value="GFG78985.1"/>
    <property type="molecule type" value="Genomic_DNA"/>
</dbReference>
<feature type="region of interest" description="Disordered" evidence="1">
    <location>
        <begin position="71"/>
        <end position="102"/>
    </location>
</feature>
<feature type="compositionally biased region" description="Basic and acidic residues" evidence="1">
    <location>
        <begin position="86"/>
        <end position="102"/>
    </location>
</feature>
<reference evidence="2 3" key="1">
    <citation type="journal article" date="2019" name="Emerg. Microbes Infect.">
        <title>Comprehensive subspecies identification of 175 nontuberculous mycobacteria species based on 7547 genomic profiles.</title>
        <authorList>
            <person name="Matsumoto Y."/>
            <person name="Kinjo T."/>
            <person name="Motooka D."/>
            <person name="Nabeya D."/>
            <person name="Jung N."/>
            <person name="Uechi K."/>
            <person name="Horii T."/>
            <person name="Iida T."/>
            <person name="Fujita J."/>
            <person name="Nakamura S."/>
        </authorList>
    </citation>
    <scope>NUCLEOTIDE SEQUENCE [LARGE SCALE GENOMIC DNA]</scope>
    <source>
        <strain evidence="2 3">JCM 18565</strain>
    </source>
</reference>
<name>A0ABQ1C3F0_9MYCO</name>
<evidence type="ECO:0000313" key="2">
    <source>
        <dbReference type="EMBL" id="GFG78985.1"/>
    </source>
</evidence>
<organism evidence="2 3">
    <name type="scientific">Mycobacterium paragordonae</name>
    <dbReference type="NCBI Taxonomy" id="1389713"/>
    <lineage>
        <taxon>Bacteria</taxon>
        <taxon>Bacillati</taxon>
        <taxon>Actinomycetota</taxon>
        <taxon>Actinomycetes</taxon>
        <taxon>Mycobacteriales</taxon>
        <taxon>Mycobacteriaceae</taxon>
        <taxon>Mycobacterium</taxon>
    </lineage>
</organism>
<keyword evidence="3" id="KW-1185">Reference proteome</keyword>
<evidence type="ECO:0000313" key="3">
    <source>
        <dbReference type="Proteomes" id="UP000465240"/>
    </source>
</evidence>